<name>A0A2I1GBH7_9GLOM</name>
<keyword evidence="2" id="KW-1185">Reference proteome</keyword>
<reference evidence="1 2" key="1">
    <citation type="submission" date="2015-10" db="EMBL/GenBank/DDBJ databases">
        <title>Genome analyses suggest a sexual origin of heterokaryosis in a supposedly ancient asexual fungus.</title>
        <authorList>
            <person name="Ropars J."/>
            <person name="Sedzielewska K."/>
            <person name="Noel J."/>
            <person name="Charron P."/>
            <person name="Farinelli L."/>
            <person name="Marton T."/>
            <person name="Kruger M."/>
            <person name="Pelin A."/>
            <person name="Brachmann A."/>
            <person name="Corradi N."/>
        </authorList>
    </citation>
    <scope>NUCLEOTIDE SEQUENCE [LARGE SCALE GENOMIC DNA]</scope>
    <source>
        <strain evidence="1 2">A4</strain>
    </source>
</reference>
<gene>
    <name evidence="1" type="ORF">RhiirA4_458123</name>
</gene>
<dbReference type="EMBL" id="LLXI01000291">
    <property type="protein sequence ID" value="PKY43978.1"/>
    <property type="molecule type" value="Genomic_DNA"/>
</dbReference>
<comment type="caution">
    <text evidence="1">The sequence shown here is derived from an EMBL/GenBank/DDBJ whole genome shotgun (WGS) entry which is preliminary data.</text>
</comment>
<proteinExistence type="predicted"/>
<accession>A0A2I1GBH7</accession>
<protein>
    <recommendedName>
        <fullName evidence="3">Protein kinase domain-containing protein</fullName>
    </recommendedName>
</protein>
<organism evidence="1 2">
    <name type="scientific">Rhizophagus irregularis</name>
    <dbReference type="NCBI Taxonomy" id="588596"/>
    <lineage>
        <taxon>Eukaryota</taxon>
        <taxon>Fungi</taxon>
        <taxon>Fungi incertae sedis</taxon>
        <taxon>Mucoromycota</taxon>
        <taxon>Glomeromycotina</taxon>
        <taxon>Glomeromycetes</taxon>
        <taxon>Glomerales</taxon>
        <taxon>Glomeraceae</taxon>
        <taxon>Rhizophagus</taxon>
    </lineage>
</organism>
<evidence type="ECO:0000313" key="1">
    <source>
        <dbReference type="EMBL" id="PKY43978.1"/>
    </source>
</evidence>
<dbReference type="Proteomes" id="UP000234323">
    <property type="component" value="Unassembled WGS sequence"/>
</dbReference>
<evidence type="ECO:0008006" key="3">
    <source>
        <dbReference type="Google" id="ProtNLM"/>
    </source>
</evidence>
<sequence length="55" mass="6773">MEIKIRKHPIMHKFIQKTQLKATYHSEILEWIEYDRFKNIEYLTKGGFETIYKAI</sequence>
<evidence type="ECO:0000313" key="2">
    <source>
        <dbReference type="Proteomes" id="UP000234323"/>
    </source>
</evidence>
<dbReference type="AlphaFoldDB" id="A0A2I1GBH7"/>